<sequence>MISCDRMCNRAKVIMYVIVNFLFEIKVSWLVGM</sequence>
<evidence type="ECO:0000313" key="2">
    <source>
        <dbReference type="EMBL" id="KHG11019.1"/>
    </source>
</evidence>
<keyword evidence="1" id="KW-0472">Membrane</keyword>
<evidence type="ECO:0000256" key="1">
    <source>
        <dbReference type="SAM" id="Phobius"/>
    </source>
</evidence>
<accession>A0A0B0NGS3</accession>
<dbReference type="Proteomes" id="UP000032142">
    <property type="component" value="Unassembled WGS sequence"/>
</dbReference>
<protein>
    <submittedName>
        <fullName evidence="2">Uncharacterized protein</fullName>
    </submittedName>
</protein>
<name>A0A0B0NGS3_GOSAR</name>
<keyword evidence="1" id="KW-1133">Transmembrane helix</keyword>
<feature type="transmembrane region" description="Helical" evidence="1">
    <location>
        <begin position="12"/>
        <end position="31"/>
    </location>
</feature>
<dbReference type="EMBL" id="KN395066">
    <property type="protein sequence ID" value="KHG11019.1"/>
    <property type="molecule type" value="Genomic_DNA"/>
</dbReference>
<dbReference type="AlphaFoldDB" id="A0A0B0NGS3"/>
<reference evidence="3" key="1">
    <citation type="submission" date="2014-09" db="EMBL/GenBank/DDBJ databases">
        <authorList>
            <person name="Mudge J."/>
            <person name="Ramaraj T."/>
            <person name="Lindquist I.E."/>
            <person name="Bharti A.K."/>
            <person name="Sundararajan A."/>
            <person name="Cameron C.T."/>
            <person name="Woodward J.E."/>
            <person name="May G.D."/>
            <person name="Brubaker C."/>
            <person name="Broadhvest J."/>
            <person name="Wilkins T.A."/>
        </authorList>
    </citation>
    <scope>NUCLEOTIDE SEQUENCE</scope>
    <source>
        <strain evidence="3">cv. AKA8401</strain>
    </source>
</reference>
<gene>
    <name evidence="2" type="ORF">F383_03742</name>
</gene>
<keyword evidence="1" id="KW-0812">Transmembrane</keyword>
<keyword evidence="3" id="KW-1185">Reference proteome</keyword>
<evidence type="ECO:0000313" key="3">
    <source>
        <dbReference type="Proteomes" id="UP000032142"/>
    </source>
</evidence>
<organism evidence="2 3">
    <name type="scientific">Gossypium arboreum</name>
    <name type="common">Tree cotton</name>
    <name type="synonym">Gossypium nanking</name>
    <dbReference type="NCBI Taxonomy" id="29729"/>
    <lineage>
        <taxon>Eukaryota</taxon>
        <taxon>Viridiplantae</taxon>
        <taxon>Streptophyta</taxon>
        <taxon>Embryophyta</taxon>
        <taxon>Tracheophyta</taxon>
        <taxon>Spermatophyta</taxon>
        <taxon>Magnoliopsida</taxon>
        <taxon>eudicotyledons</taxon>
        <taxon>Gunneridae</taxon>
        <taxon>Pentapetalae</taxon>
        <taxon>rosids</taxon>
        <taxon>malvids</taxon>
        <taxon>Malvales</taxon>
        <taxon>Malvaceae</taxon>
        <taxon>Malvoideae</taxon>
        <taxon>Gossypium</taxon>
    </lineage>
</organism>
<proteinExistence type="predicted"/>